<proteinExistence type="predicted"/>
<dbReference type="Proteomes" id="UP001266305">
    <property type="component" value="Unassembled WGS sequence"/>
</dbReference>
<evidence type="ECO:0000313" key="2">
    <source>
        <dbReference type="Proteomes" id="UP001266305"/>
    </source>
</evidence>
<name>A0ABQ9TD33_SAGOE</name>
<evidence type="ECO:0000313" key="1">
    <source>
        <dbReference type="EMBL" id="KAK2082653.1"/>
    </source>
</evidence>
<sequence>YSLFAYWGSAQLARVCPVAASLCSAVARSALLAESLSYGRLPQQQQAASALCGTSVGADCVHSGRRPSCTGRH</sequence>
<dbReference type="EMBL" id="JASSZA010000025">
    <property type="protein sequence ID" value="KAK2082653.1"/>
    <property type="molecule type" value="Genomic_DNA"/>
</dbReference>
<gene>
    <name evidence="1" type="ORF">P7K49_039955</name>
</gene>
<comment type="caution">
    <text evidence="1">The sequence shown here is derived from an EMBL/GenBank/DDBJ whole genome shotgun (WGS) entry which is preliminary data.</text>
</comment>
<reference evidence="1 2" key="1">
    <citation type="submission" date="2023-05" db="EMBL/GenBank/DDBJ databases">
        <title>B98-5 Cell Line De Novo Hybrid Assembly: An Optical Mapping Approach.</title>
        <authorList>
            <person name="Kananen K."/>
            <person name="Auerbach J.A."/>
            <person name="Kautto E."/>
            <person name="Blachly J.S."/>
        </authorList>
    </citation>
    <scope>NUCLEOTIDE SEQUENCE [LARGE SCALE GENOMIC DNA]</scope>
    <source>
        <strain evidence="1">B95-8</strain>
        <tissue evidence="1">Cell line</tissue>
    </source>
</reference>
<accession>A0ABQ9TD33</accession>
<protein>
    <submittedName>
        <fullName evidence="1">Uncharacterized protein</fullName>
    </submittedName>
</protein>
<feature type="non-terminal residue" evidence="1">
    <location>
        <position position="1"/>
    </location>
</feature>
<feature type="non-terminal residue" evidence="1">
    <location>
        <position position="73"/>
    </location>
</feature>
<organism evidence="1 2">
    <name type="scientific">Saguinus oedipus</name>
    <name type="common">Cotton-top tamarin</name>
    <name type="synonym">Oedipomidas oedipus</name>
    <dbReference type="NCBI Taxonomy" id="9490"/>
    <lineage>
        <taxon>Eukaryota</taxon>
        <taxon>Metazoa</taxon>
        <taxon>Chordata</taxon>
        <taxon>Craniata</taxon>
        <taxon>Vertebrata</taxon>
        <taxon>Euteleostomi</taxon>
        <taxon>Mammalia</taxon>
        <taxon>Eutheria</taxon>
        <taxon>Euarchontoglires</taxon>
        <taxon>Primates</taxon>
        <taxon>Haplorrhini</taxon>
        <taxon>Platyrrhini</taxon>
        <taxon>Cebidae</taxon>
        <taxon>Callitrichinae</taxon>
        <taxon>Saguinus</taxon>
    </lineage>
</organism>
<keyword evidence="2" id="KW-1185">Reference proteome</keyword>